<dbReference type="Gene3D" id="3.30.559.10">
    <property type="entry name" value="Chloramphenicol acetyltransferase-like domain"/>
    <property type="match status" value="4"/>
</dbReference>
<dbReference type="PANTHER" id="PTHR31623">
    <property type="entry name" value="F21J9.9"/>
    <property type="match status" value="1"/>
</dbReference>
<dbReference type="PANTHER" id="PTHR31623:SF20">
    <property type="entry name" value="VINORINE SYNTHASE-LIKE"/>
    <property type="match status" value="1"/>
</dbReference>
<dbReference type="Pfam" id="PF02458">
    <property type="entry name" value="Transferase"/>
    <property type="match status" value="2"/>
</dbReference>
<evidence type="ECO:0000256" key="1">
    <source>
        <dbReference type="ARBA" id="ARBA00009861"/>
    </source>
</evidence>
<dbReference type="EMBL" id="CAADRP010001596">
    <property type="protein sequence ID" value="VFU43261.1"/>
    <property type="molecule type" value="Genomic_DNA"/>
</dbReference>
<name>A0A6N2M5Q1_SALVM</name>
<dbReference type="InterPro" id="IPR023213">
    <property type="entry name" value="CAT-like_dom_sf"/>
</dbReference>
<comment type="similarity">
    <text evidence="1">Belongs to the plant acyltransferase family.</text>
</comment>
<keyword evidence="2" id="KW-0808">Transferase</keyword>
<dbReference type="AlphaFoldDB" id="A0A6N2M5Q1"/>
<reference evidence="4" key="1">
    <citation type="submission" date="2019-03" db="EMBL/GenBank/DDBJ databases">
        <authorList>
            <person name="Mank J."/>
            <person name="Almeida P."/>
        </authorList>
    </citation>
    <scope>NUCLEOTIDE SEQUENCE</scope>
    <source>
        <strain evidence="4">78183</strain>
    </source>
</reference>
<sequence>MKMEVHIVSREVIKPSSPEVQHKKPYKLSLFDQLTPTTYSTVIFFYRMHDVNSDDTTRTKLDRCKKSFSETLNIFYPLSGRVRGNRFIDSFNEGVPYIEAQVNCRLSDFLKHSEIESLNRFLPRQPFTKEAMEAPPLALQLTVFACGGMALAGAASHKIVDGATSKALFSTWAAISRGDFNDIKHPDFEQASLFFPPRDSIPQSHLSLMETLWFTEGNYITRRFVFNAKAIATFKAMAIAGKPGVKTSRIQALTCFIWKSFIAASRAASDSPKPSILVEAVDLRSRTKPPMSHDSTGNAFWWATAFVNPMGPKTELPELVETLNAATALYETDYTQTLQGEDGFETMSEYCNQLEELFSLEKPDILAFTCWSYLGFTETNFGWGEPFWVALMGKVGPAFRNLTVLIETRDGRGIEAWITLDEKRMAILERDPEFLAFASPNPSCLFTALIEVHITSKELIKPSSPAIQQKKPYKLSLLDQLTPNTYSPVILFYPMMNDGNITAKTRIDSLKKSLSETLNLYYPFSGRVKDNLFIDCFNAGVPFLEAQVSCRLSDYLKHHEFESLLNHFLPCQPFTKEDMSAPITAFQVSVFSCGGISLGCSVSHKLVDGATGKAFVSTWASKSRGEHSEVIQPDFDEASLFFPPRNPLPQNHVSLMETLWFTEGNYVTRRFVFNHKAIAMLRAKARGGRPDTKPSRTETLSCFIWKCSMAASKAISGSPKLSILVETVNLRTRTKPPMSDASAGDNFWWAAAMAHPTDANTELHELVNQLNEATALYDSDYTRTMQGEQGFETMSNFCSQLEGLFSLEKPDIFAFTSWCYLGFTTTNFGWGEPIWVGLMGKVGPAFRNLTVLIETKDGTGIEAWVTLDEDRMAILERDPEFLAFASPNPKFSSL</sequence>
<accession>A0A6N2M5Q1</accession>
<evidence type="ECO:0000256" key="3">
    <source>
        <dbReference type="ARBA" id="ARBA00023315"/>
    </source>
</evidence>
<protein>
    <submittedName>
        <fullName evidence="4">Uncharacterized protein</fullName>
    </submittedName>
</protein>
<organism evidence="4">
    <name type="scientific">Salix viminalis</name>
    <name type="common">Common osier</name>
    <name type="synonym">Basket willow</name>
    <dbReference type="NCBI Taxonomy" id="40686"/>
    <lineage>
        <taxon>Eukaryota</taxon>
        <taxon>Viridiplantae</taxon>
        <taxon>Streptophyta</taxon>
        <taxon>Embryophyta</taxon>
        <taxon>Tracheophyta</taxon>
        <taxon>Spermatophyta</taxon>
        <taxon>Magnoliopsida</taxon>
        <taxon>eudicotyledons</taxon>
        <taxon>Gunneridae</taxon>
        <taxon>Pentapetalae</taxon>
        <taxon>rosids</taxon>
        <taxon>fabids</taxon>
        <taxon>Malpighiales</taxon>
        <taxon>Salicaceae</taxon>
        <taxon>Saliceae</taxon>
        <taxon>Salix</taxon>
    </lineage>
</organism>
<evidence type="ECO:0000313" key="4">
    <source>
        <dbReference type="EMBL" id="VFU43261.1"/>
    </source>
</evidence>
<keyword evidence="3" id="KW-0012">Acyltransferase</keyword>
<evidence type="ECO:0000256" key="2">
    <source>
        <dbReference type="ARBA" id="ARBA00022679"/>
    </source>
</evidence>
<dbReference type="GO" id="GO:0016746">
    <property type="term" value="F:acyltransferase activity"/>
    <property type="evidence" value="ECO:0007669"/>
    <property type="project" value="UniProtKB-KW"/>
</dbReference>
<gene>
    <name evidence="4" type="ORF">SVIM_LOCUS263657</name>
</gene>
<proteinExistence type="inferred from homology"/>